<keyword evidence="13" id="KW-1185">Reference proteome</keyword>
<evidence type="ECO:0000256" key="7">
    <source>
        <dbReference type="SAM" id="Coils"/>
    </source>
</evidence>
<dbReference type="InterPro" id="IPR023408">
    <property type="entry name" value="MscS_beta-dom_sf"/>
</dbReference>
<comment type="caution">
    <text evidence="12">The sequence shown here is derived from an EMBL/GenBank/DDBJ whole genome shotgun (WGS) entry which is preliminary data.</text>
</comment>
<keyword evidence="9" id="KW-0732">Signal</keyword>
<evidence type="ECO:0000259" key="11">
    <source>
        <dbReference type="Pfam" id="PF21082"/>
    </source>
</evidence>
<evidence type="ECO:0000256" key="5">
    <source>
        <dbReference type="ARBA" id="ARBA00022989"/>
    </source>
</evidence>
<keyword evidence="3" id="KW-1003">Cell membrane</keyword>
<dbReference type="InterPro" id="IPR045276">
    <property type="entry name" value="YbiO_bact"/>
</dbReference>
<feature type="domain" description="Mechanosensitive ion channel MscS C-terminal" evidence="11">
    <location>
        <begin position="472"/>
        <end position="560"/>
    </location>
</feature>
<dbReference type="Pfam" id="PF21082">
    <property type="entry name" value="MS_channel_3rd"/>
    <property type="match status" value="1"/>
</dbReference>
<dbReference type="Pfam" id="PF00924">
    <property type="entry name" value="MS_channel_2nd"/>
    <property type="match status" value="1"/>
</dbReference>
<evidence type="ECO:0000256" key="9">
    <source>
        <dbReference type="SAM" id="SignalP"/>
    </source>
</evidence>
<evidence type="ECO:0000256" key="4">
    <source>
        <dbReference type="ARBA" id="ARBA00022692"/>
    </source>
</evidence>
<dbReference type="GO" id="GO:0005886">
    <property type="term" value="C:plasma membrane"/>
    <property type="evidence" value="ECO:0007669"/>
    <property type="project" value="UniProtKB-SubCell"/>
</dbReference>
<dbReference type="PANTHER" id="PTHR30460">
    <property type="entry name" value="MODERATE CONDUCTANCE MECHANOSENSITIVE CHANNEL YBIO"/>
    <property type="match status" value="1"/>
</dbReference>
<dbReference type="Gene3D" id="3.30.70.100">
    <property type="match status" value="1"/>
</dbReference>
<evidence type="ECO:0000256" key="8">
    <source>
        <dbReference type="SAM" id="Phobius"/>
    </source>
</evidence>
<feature type="signal peptide" evidence="9">
    <location>
        <begin position="1"/>
        <end position="21"/>
    </location>
</feature>
<keyword evidence="4 8" id="KW-0812">Transmembrane</keyword>
<comment type="subcellular location">
    <subcellularLocation>
        <location evidence="1">Cell membrane</location>
        <topology evidence="1">Multi-pass membrane protein</topology>
    </subcellularLocation>
</comment>
<dbReference type="InterPro" id="IPR006685">
    <property type="entry name" value="MscS_channel_2nd"/>
</dbReference>
<evidence type="ECO:0000256" key="3">
    <source>
        <dbReference type="ARBA" id="ARBA00022475"/>
    </source>
</evidence>
<evidence type="ECO:0000256" key="2">
    <source>
        <dbReference type="ARBA" id="ARBA00008017"/>
    </source>
</evidence>
<feature type="transmembrane region" description="Helical" evidence="8">
    <location>
        <begin position="313"/>
        <end position="335"/>
    </location>
</feature>
<evidence type="ECO:0000259" key="10">
    <source>
        <dbReference type="Pfam" id="PF00924"/>
    </source>
</evidence>
<name>A0A935CCI7_9BACT</name>
<proteinExistence type="inferred from homology"/>
<dbReference type="SUPFAM" id="SSF82861">
    <property type="entry name" value="Mechanosensitive channel protein MscS (YggB), transmembrane region"/>
    <property type="match status" value="1"/>
</dbReference>
<feature type="coiled-coil region" evidence="7">
    <location>
        <begin position="169"/>
        <end position="196"/>
    </location>
</feature>
<dbReference type="GO" id="GO:0008381">
    <property type="term" value="F:mechanosensitive monoatomic ion channel activity"/>
    <property type="evidence" value="ECO:0007669"/>
    <property type="project" value="InterPro"/>
</dbReference>
<dbReference type="Gene3D" id="1.10.287.1260">
    <property type="match status" value="1"/>
</dbReference>
<dbReference type="SUPFAM" id="SSF82689">
    <property type="entry name" value="Mechanosensitive channel protein MscS (YggB), C-terminal domain"/>
    <property type="match status" value="1"/>
</dbReference>
<keyword evidence="5 8" id="KW-1133">Transmembrane helix</keyword>
<dbReference type="InterPro" id="IPR011014">
    <property type="entry name" value="MscS_channel_TM-2"/>
</dbReference>
<dbReference type="AlphaFoldDB" id="A0A935CCI7"/>
<evidence type="ECO:0000313" key="13">
    <source>
        <dbReference type="Proteomes" id="UP000611723"/>
    </source>
</evidence>
<dbReference type="Gene3D" id="2.30.30.60">
    <property type="match status" value="1"/>
</dbReference>
<keyword evidence="6 8" id="KW-0472">Membrane</keyword>
<reference evidence="12" key="1">
    <citation type="submission" date="2021-01" db="EMBL/GenBank/DDBJ databases">
        <title>Marivirga aurantiaca sp. nov., isolated from intertidal surface sediments.</title>
        <authorList>
            <person name="Zhang M."/>
        </authorList>
    </citation>
    <scope>NUCLEOTIDE SEQUENCE</scope>
    <source>
        <strain evidence="12">S37H4</strain>
    </source>
</reference>
<dbReference type="SUPFAM" id="SSF50182">
    <property type="entry name" value="Sm-like ribonucleoproteins"/>
    <property type="match status" value="1"/>
</dbReference>
<evidence type="ECO:0000313" key="12">
    <source>
        <dbReference type="EMBL" id="MBK6266068.1"/>
    </source>
</evidence>
<dbReference type="PANTHER" id="PTHR30460:SF0">
    <property type="entry name" value="MODERATE CONDUCTANCE MECHANOSENSITIVE CHANNEL YBIO"/>
    <property type="match status" value="1"/>
</dbReference>
<dbReference type="InterPro" id="IPR011066">
    <property type="entry name" value="MscS_channel_C_sf"/>
</dbReference>
<dbReference type="RefSeq" id="WP_201431749.1">
    <property type="nucleotide sequence ID" value="NZ_JAEQBW010000006.1"/>
</dbReference>
<feature type="domain" description="Mechanosensitive ion channel MscS" evidence="10">
    <location>
        <begin position="403"/>
        <end position="467"/>
    </location>
</feature>
<accession>A0A935CCI7</accession>
<dbReference type="InterPro" id="IPR010920">
    <property type="entry name" value="LSM_dom_sf"/>
</dbReference>
<feature type="chain" id="PRO_5037964216" evidence="9">
    <location>
        <begin position="22"/>
        <end position="586"/>
    </location>
</feature>
<keyword evidence="7" id="KW-0175">Coiled coil</keyword>
<organism evidence="12 13">
    <name type="scientific">Marivirga aurantiaca</name>
    <dbReference type="NCBI Taxonomy" id="2802615"/>
    <lineage>
        <taxon>Bacteria</taxon>
        <taxon>Pseudomonadati</taxon>
        <taxon>Bacteroidota</taxon>
        <taxon>Cytophagia</taxon>
        <taxon>Cytophagales</taxon>
        <taxon>Marivirgaceae</taxon>
        <taxon>Marivirga</taxon>
    </lineage>
</organism>
<evidence type="ECO:0000256" key="1">
    <source>
        <dbReference type="ARBA" id="ARBA00004651"/>
    </source>
</evidence>
<gene>
    <name evidence="12" type="ORF">JKA74_13575</name>
</gene>
<dbReference type="Proteomes" id="UP000611723">
    <property type="component" value="Unassembled WGS sequence"/>
</dbReference>
<feature type="transmembrane region" description="Helical" evidence="8">
    <location>
        <begin position="356"/>
        <end position="376"/>
    </location>
</feature>
<feature type="transmembrane region" description="Helical" evidence="8">
    <location>
        <begin position="382"/>
        <end position="404"/>
    </location>
</feature>
<sequence length="586" mass="66417">MLRIFCVLAAFLLFTSISAQEMPEDSGASQDTEQISGAAIIIQFQKFIASDQQRLIQMKSRSGQLAQEIEVLTRQFNILDAQQERDEAVGSASGDEALEKRREKVLSSLDLHLRSRQTIEQQIIIVQGKIEKQKGVVNYITVGQVRINIDSVQMLPSAGDTTVQSLAISETQNRKEQQAEEELHRLNAELMHAKSNLLIVDQLIRWNKEDLDLAEAMTEVSQRLLELYKLQSQAEGERRSLSEITRRVSQDTALISALKVRIKNLESFRDPVVEVVNEAEEEVETARSHLEFLRSSMAPHRIAYWIRFNLPKIAIILVGFFLLSMLSRWVVKIILNRMIKRKIGIERTERLETLKLASSSIITIIAVFIGFLVLLSEVGVDLTVVLGGAAVISLVIAFGAQSLVKDYFSGFMILFENQYRVGNVVKINKTVGVVENMSLRLSVLRDLEGVTHFIPHGQILEVSNLTHGWSRVVFDIGISYNEKVDNVMGVLQELGAQMKDDSEYGQFIIGDLEMLGVDKFAESAIVIKFLVKTRPLKQWIVKRELLRRIKNRFDELGIEIPYPQLTVYHRDLEKKPDSFSPSNEVI</sequence>
<protein>
    <submittedName>
        <fullName evidence="12">Mechanosensitive ion channel</fullName>
    </submittedName>
</protein>
<evidence type="ECO:0000256" key="6">
    <source>
        <dbReference type="ARBA" id="ARBA00023136"/>
    </source>
</evidence>
<dbReference type="EMBL" id="JAEQBW010000006">
    <property type="protein sequence ID" value="MBK6266068.1"/>
    <property type="molecule type" value="Genomic_DNA"/>
</dbReference>
<comment type="similarity">
    <text evidence="2">Belongs to the MscS (TC 1.A.23) family.</text>
</comment>
<dbReference type="InterPro" id="IPR049278">
    <property type="entry name" value="MS_channel_C"/>
</dbReference>